<dbReference type="Proteomes" id="UP000492821">
    <property type="component" value="Unassembled WGS sequence"/>
</dbReference>
<organism evidence="3 4">
    <name type="scientific">Panagrellus redivivus</name>
    <name type="common">Microworm</name>
    <dbReference type="NCBI Taxonomy" id="6233"/>
    <lineage>
        <taxon>Eukaryota</taxon>
        <taxon>Metazoa</taxon>
        <taxon>Ecdysozoa</taxon>
        <taxon>Nematoda</taxon>
        <taxon>Chromadorea</taxon>
        <taxon>Rhabditida</taxon>
        <taxon>Tylenchina</taxon>
        <taxon>Panagrolaimomorpha</taxon>
        <taxon>Panagrolaimoidea</taxon>
        <taxon>Panagrolaimidae</taxon>
        <taxon>Panagrellus</taxon>
    </lineage>
</organism>
<evidence type="ECO:0000259" key="2">
    <source>
        <dbReference type="PROSITE" id="PS50106"/>
    </source>
</evidence>
<feature type="region of interest" description="Disordered" evidence="1">
    <location>
        <begin position="335"/>
        <end position="412"/>
    </location>
</feature>
<feature type="domain" description="PDZ" evidence="2">
    <location>
        <begin position="47"/>
        <end position="123"/>
    </location>
</feature>
<dbReference type="PANTHER" id="PTHR31327">
    <property type="entry name" value="SPERM MEIOSIS PDZ DOMAIN CONTAINING PROTEINS-RELATED"/>
    <property type="match status" value="1"/>
</dbReference>
<dbReference type="Gene3D" id="2.30.42.10">
    <property type="match status" value="1"/>
</dbReference>
<protein>
    <submittedName>
        <fullName evidence="4">PDZ domain-containing protein</fullName>
    </submittedName>
</protein>
<accession>A0A7E4ZZP1</accession>
<proteinExistence type="predicted"/>
<feature type="compositionally biased region" description="Polar residues" evidence="1">
    <location>
        <begin position="338"/>
        <end position="359"/>
    </location>
</feature>
<dbReference type="SUPFAM" id="SSF50156">
    <property type="entry name" value="PDZ domain-like"/>
    <property type="match status" value="2"/>
</dbReference>
<dbReference type="PROSITE" id="PS50106">
    <property type="entry name" value="PDZ"/>
    <property type="match status" value="1"/>
</dbReference>
<dbReference type="InterPro" id="IPR040264">
    <property type="entry name" value="T15H9.4-like"/>
</dbReference>
<keyword evidence="3" id="KW-1185">Reference proteome</keyword>
<dbReference type="PANTHER" id="PTHR31327:SF7">
    <property type="entry name" value="PDZ DOMAIN-CONTAINING PROTEIN"/>
    <property type="match status" value="1"/>
</dbReference>
<evidence type="ECO:0000313" key="3">
    <source>
        <dbReference type="Proteomes" id="UP000492821"/>
    </source>
</evidence>
<dbReference type="WBParaSite" id="Pan_g5038.t1">
    <property type="protein sequence ID" value="Pan_g5038.t1"/>
    <property type="gene ID" value="Pan_g5038"/>
</dbReference>
<feature type="region of interest" description="Disordered" evidence="1">
    <location>
        <begin position="1"/>
        <end position="26"/>
    </location>
</feature>
<sequence>MSAENGVAAKKSQSEDKYPPAAPGRPGKVTGLGYGDTFPSHFLQEHTFELRYKEKARKVGIIISRSLLVINLYSSAFLGKITMGDFILKVNDKPVVRKDVFYEQVEAFLKTHEKFTITVKRPKWLTPTTVVPKGYDIAPGYEYFSGLLVLYPNSTVGLNVKTFNSRVYVVRVEGDSIAVNTCMVGDCIVDVDGVPVTTVTDCSEKIVKALKDKKYVQLTIERAATPLTIRAVRCALFAEKTTPMDPRLATDTTKIGEEEAAKVKACRVPEAPVGILKTTGQGVTGVSVYGSEKPHIGVRPTSEEITIGCEPYNPLFFHKVKSKTAGYDTAASAGITAPSVNSNSKDSISTESNNQSQDKLSADKIVTPPGMAPSGSDVVHKGGRANSPRNAGRRGTADEADASNTKYPSRTRPAIQRRIKPSNRLWWDRRLRPTIQPGPRSALMRLKRNQRTVIRLKSILEDK</sequence>
<name>A0A7E4ZZP1_PANRE</name>
<reference evidence="3" key="1">
    <citation type="journal article" date="2013" name="Genetics">
        <title>The draft genome and transcriptome of Panagrellus redivivus are shaped by the harsh demands of a free-living lifestyle.</title>
        <authorList>
            <person name="Srinivasan J."/>
            <person name="Dillman A.R."/>
            <person name="Macchietto M.G."/>
            <person name="Heikkinen L."/>
            <person name="Lakso M."/>
            <person name="Fracchia K.M."/>
            <person name="Antoshechkin I."/>
            <person name="Mortazavi A."/>
            <person name="Wong G."/>
            <person name="Sternberg P.W."/>
        </authorList>
    </citation>
    <scope>NUCLEOTIDE SEQUENCE [LARGE SCALE GENOMIC DNA]</scope>
    <source>
        <strain evidence="3">MT8872</strain>
    </source>
</reference>
<dbReference type="InterPro" id="IPR001478">
    <property type="entry name" value="PDZ"/>
</dbReference>
<dbReference type="InterPro" id="IPR036034">
    <property type="entry name" value="PDZ_sf"/>
</dbReference>
<dbReference type="AlphaFoldDB" id="A0A7E4ZZP1"/>
<evidence type="ECO:0000313" key="4">
    <source>
        <dbReference type="WBParaSite" id="Pan_g5038.t1"/>
    </source>
</evidence>
<reference evidence="4" key="2">
    <citation type="submission" date="2020-10" db="UniProtKB">
        <authorList>
            <consortium name="WormBaseParasite"/>
        </authorList>
    </citation>
    <scope>IDENTIFICATION</scope>
</reference>
<dbReference type="Pfam" id="PF13180">
    <property type="entry name" value="PDZ_2"/>
    <property type="match status" value="1"/>
</dbReference>
<evidence type="ECO:0000256" key="1">
    <source>
        <dbReference type="SAM" id="MobiDB-lite"/>
    </source>
</evidence>
<dbReference type="SMART" id="SM00228">
    <property type="entry name" value="PDZ"/>
    <property type="match status" value="2"/>
</dbReference>